<reference evidence="4 5" key="1">
    <citation type="journal article" date="2016" name="Nat. Commun.">
        <title>Thousands of microbial genomes shed light on interconnected biogeochemical processes in an aquifer system.</title>
        <authorList>
            <person name="Anantharaman K."/>
            <person name="Brown C.T."/>
            <person name="Hug L.A."/>
            <person name="Sharon I."/>
            <person name="Castelle C.J."/>
            <person name="Probst A.J."/>
            <person name="Thomas B.C."/>
            <person name="Singh A."/>
            <person name="Wilkins M.J."/>
            <person name="Karaoz U."/>
            <person name="Brodie E.L."/>
            <person name="Williams K.H."/>
            <person name="Hubbard S.S."/>
            <person name="Banfield J.F."/>
        </authorList>
    </citation>
    <scope>NUCLEOTIDE SEQUENCE [LARGE SCALE GENOMIC DNA]</scope>
</reference>
<dbReference type="InterPro" id="IPR029026">
    <property type="entry name" value="tRNA_m1G_MTases_N"/>
</dbReference>
<evidence type="ECO:0000256" key="2">
    <source>
        <dbReference type="ARBA" id="ARBA00022679"/>
    </source>
</evidence>
<dbReference type="GO" id="GO:0005829">
    <property type="term" value="C:cytosol"/>
    <property type="evidence" value="ECO:0007669"/>
    <property type="project" value="TreeGrafter"/>
</dbReference>
<dbReference type="SUPFAM" id="SSF75217">
    <property type="entry name" value="alpha/beta knot"/>
    <property type="match status" value="1"/>
</dbReference>
<dbReference type="PANTHER" id="PTHR46429">
    <property type="entry name" value="23S RRNA (GUANOSINE-2'-O-)-METHYLTRANSFERASE RLMB"/>
    <property type="match status" value="1"/>
</dbReference>
<evidence type="ECO:0000313" key="5">
    <source>
        <dbReference type="Proteomes" id="UP000177088"/>
    </source>
</evidence>
<sequence length="154" mass="16360">MPHAARETVLILDNIRSLYNVGSMFRSADGFGVSKIYLCGITGTPLQSKVQKVALGAEKSVSWEHVGSACTLVDRLKRDGYAAVGLESAPGAVPLPSFRPKYPLALVVGNEIRGLTPAMLKRLDVVVEIPMSGIKESFNGAGACGIALYALTRK</sequence>
<evidence type="ECO:0000256" key="1">
    <source>
        <dbReference type="ARBA" id="ARBA00022603"/>
    </source>
</evidence>
<dbReference type="EMBL" id="MGEA01000011">
    <property type="protein sequence ID" value="OGL74647.1"/>
    <property type="molecule type" value="Genomic_DNA"/>
</dbReference>
<dbReference type="AlphaFoldDB" id="A0A1F7UAA7"/>
<comment type="caution">
    <text evidence="4">The sequence shown here is derived from an EMBL/GenBank/DDBJ whole genome shotgun (WGS) entry which is preliminary data.</text>
</comment>
<gene>
    <name evidence="4" type="ORF">A3C96_04335</name>
</gene>
<dbReference type="GO" id="GO:0008173">
    <property type="term" value="F:RNA methyltransferase activity"/>
    <property type="evidence" value="ECO:0007669"/>
    <property type="project" value="InterPro"/>
</dbReference>
<dbReference type="GO" id="GO:0032259">
    <property type="term" value="P:methylation"/>
    <property type="evidence" value="ECO:0007669"/>
    <property type="project" value="UniProtKB-KW"/>
</dbReference>
<dbReference type="GO" id="GO:0003723">
    <property type="term" value="F:RNA binding"/>
    <property type="evidence" value="ECO:0007669"/>
    <property type="project" value="InterPro"/>
</dbReference>
<organism evidence="4 5">
    <name type="scientific">Candidatus Uhrbacteria bacterium RIFCSPHIGHO2_02_FULL_60_10</name>
    <dbReference type="NCBI Taxonomy" id="1802392"/>
    <lineage>
        <taxon>Bacteria</taxon>
        <taxon>Candidatus Uhriibacteriota</taxon>
    </lineage>
</organism>
<dbReference type="GO" id="GO:0006396">
    <property type="term" value="P:RNA processing"/>
    <property type="evidence" value="ECO:0007669"/>
    <property type="project" value="InterPro"/>
</dbReference>
<dbReference type="InterPro" id="IPR004441">
    <property type="entry name" value="rRNA_MeTrfase_TrmH"/>
</dbReference>
<name>A0A1F7UAA7_9BACT</name>
<dbReference type="InterPro" id="IPR001537">
    <property type="entry name" value="SpoU_MeTrfase"/>
</dbReference>
<keyword evidence="1" id="KW-0489">Methyltransferase</keyword>
<proteinExistence type="predicted"/>
<dbReference type="CDD" id="cd18097">
    <property type="entry name" value="SpoU-like"/>
    <property type="match status" value="1"/>
</dbReference>
<feature type="domain" description="tRNA/rRNA methyltransferase SpoU type" evidence="3">
    <location>
        <begin position="8"/>
        <end position="149"/>
    </location>
</feature>
<accession>A0A1F7UAA7</accession>
<evidence type="ECO:0000313" key="4">
    <source>
        <dbReference type="EMBL" id="OGL74647.1"/>
    </source>
</evidence>
<keyword evidence="2" id="KW-0808">Transferase</keyword>
<dbReference type="InterPro" id="IPR029028">
    <property type="entry name" value="Alpha/beta_knot_MTases"/>
</dbReference>
<evidence type="ECO:0000259" key="3">
    <source>
        <dbReference type="Pfam" id="PF00588"/>
    </source>
</evidence>
<dbReference type="Pfam" id="PF00588">
    <property type="entry name" value="SpoU_methylase"/>
    <property type="match status" value="1"/>
</dbReference>
<protein>
    <recommendedName>
        <fullName evidence="3">tRNA/rRNA methyltransferase SpoU type domain-containing protein</fullName>
    </recommendedName>
</protein>
<dbReference type="Proteomes" id="UP000177088">
    <property type="component" value="Unassembled WGS sequence"/>
</dbReference>
<dbReference type="Gene3D" id="3.40.1280.10">
    <property type="match status" value="1"/>
</dbReference>
<dbReference type="PANTHER" id="PTHR46429:SF1">
    <property type="entry name" value="23S RRNA (GUANOSINE-2'-O-)-METHYLTRANSFERASE RLMB"/>
    <property type="match status" value="1"/>
</dbReference>